<evidence type="ECO:0000313" key="6">
    <source>
        <dbReference type="Proteomes" id="UP000249282"/>
    </source>
</evidence>
<dbReference type="AlphaFoldDB" id="A0A2W5RVM4"/>
<dbReference type="InterPro" id="IPR054613">
    <property type="entry name" value="Peptidase_S78_dom"/>
</dbReference>
<proteinExistence type="predicted"/>
<dbReference type="EMBL" id="QFQJ01000002">
    <property type="protein sequence ID" value="PZQ93776.1"/>
    <property type="molecule type" value="Genomic_DNA"/>
</dbReference>
<dbReference type="GO" id="GO:0006508">
    <property type="term" value="P:proteolysis"/>
    <property type="evidence" value="ECO:0007669"/>
    <property type="project" value="UniProtKB-KW"/>
</dbReference>
<keyword evidence="3" id="KW-0378">Hydrolase</keyword>
<protein>
    <submittedName>
        <fullName evidence="5">Peptidase U35</fullName>
    </submittedName>
</protein>
<sequence length="209" mass="23243">MKLAYSLLEVKSVNDEEWKLEGIATTPTPDRVDDVVEPKGAQFTLPVPFLWQHDKRQPIGKVTEAQVTDEGIKVVIQLVKPEEVESDELKKRLQEAWDSIKTGLVRGLSIGFRGLEVADIQGTWGYKFIKWDWYELSAVTIPANQEATITGIKTLCHPGQPNKQNIEQQAKSLPCKPPQLTNSTAPVPKVGGVKLFEAPKFKSTGVKLV</sequence>
<evidence type="ECO:0000259" key="4">
    <source>
        <dbReference type="Pfam" id="PF04586"/>
    </source>
</evidence>
<evidence type="ECO:0000313" key="5">
    <source>
        <dbReference type="EMBL" id="PZQ93776.1"/>
    </source>
</evidence>
<comment type="caution">
    <text evidence="5">The sequence shown here is derived from an EMBL/GenBank/DDBJ whole genome shotgun (WGS) entry which is preliminary data.</text>
</comment>
<dbReference type="Proteomes" id="UP000249282">
    <property type="component" value="Unassembled WGS sequence"/>
</dbReference>
<evidence type="ECO:0000256" key="2">
    <source>
        <dbReference type="ARBA" id="ARBA00022670"/>
    </source>
</evidence>
<keyword evidence="1" id="KW-1188">Viral release from host cell</keyword>
<reference evidence="5 6" key="1">
    <citation type="submission" date="2017-11" db="EMBL/GenBank/DDBJ databases">
        <title>Infants hospitalized years apart are colonized by the same room-sourced microbial strains.</title>
        <authorList>
            <person name="Brooks B."/>
            <person name="Olm M.R."/>
            <person name="Firek B.A."/>
            <person name="Baker R."/>
            <person name="Thomas B.C."/>
            <person name="Morowitz M.J."/>
            <person name="Banfield J.F."/>
        </authorList>
    </citation>
    <scope>NUCLEOTIDE SEQUENCE [LARGE SCALE GENOMIC DNA]</scope>
    <source>
        <strain evidence="5">S2_003_000_R3_20</strain>
    </source>
</reference>
<keyword evidence="2" id="KW-0645">Protease</keyword>
<evidence type="ECO:0000256" key="3">
    <source>
        <dbReference type="ARBA" id="ARBA00022801"/>
    </source>
</evidence>
<gene>
    <name evidence="5" type="ORF">DI542_00975</name>
</gene>
<name>A0A2W5RVM4_ACIJO</name>
<evidence type="ECO:0000256" key="1">
    <source>
        <dbReference type="ARBA" id="ARBA00022612"/>
    </source>
</evidence>
<dbReference type="Pfam" id="PF04586">
    <property type="entry name" value="Peptidase_S78"/>
    <property type="match status" value="1"/>
</dbReference>
<organism evidence="5 6">
    <name type="scientific">Acinetobacter johnsonii</name>
    <dbReference type="NCBI Taxonomy" id="40214"/>
    <lineage>
        <taxon>Bacteria</taxon>
        <taxon>Pseudomonadati</taxon>
        <taxon>Pseudomonadota</taxon>
        <taxon>Gammaproteobacteria</taxon>
        <taxon>Moraxellales</taxon>
        <taxon>Moraxellaceae</taxon>
        <taxon>Acinetobacter</taxon>
    </lineage>
</organism>
<accession>A0A2W5RVM4</accession>
<feature type="domain" description="Prohead serine protease" evidence="4">
    <location>
        <begin position="40"/>
        <end position="150"/>
    </location>
</feature>
<dbReference type="GO" id="GO:0008233">
    <property type="term" value="F:peptidase activity"/>
    <property type="evidence" value="ECO:0007669"/>
    <property type="project" value="UniProtKB-KW"/>
</dbReference>